<gene>
    <name evidence="2" type="ORF">Acr_03g0005660</name>
</gene>
<protein>
    <submittedName>
        <fullName evidence="2">Uncharacterized protein</fullName>
    </submittedName>
</protein>
<feature type="region of interest" description="Disordered" evidence="1">
    <location>
        <begin position="1"/>
        <end position="84"/>
    </location>
</feature>
<feature type="compositionally biased region" description="Basic and acidic residues" evidence="1">
    <location>
        <begin position="73"/>
        <end position="84"/>
    </location>
</feature>
<organism evidence="2 3">
    <name type="scientific">Actinidia rufa</name>
    <dbReference type="NCBI Taxonomy" id="165716"/>
    <lineage>
        <taxon>Eukaryota</taxon>
        <taxon>Viridiplantae</taxon>
        <taxon>Streptophyta</taxon>
        <taxon>Embryophyta</taxon>
        <taxon>Tracheophyta</taxon>
        <taxon>Spermatophyta</taxon>
        <taxon>Magnoliopsida</taxon>
        <taxon>eudicotyledons</taxon>
        <taxon>Gunneridae</taxon>
        <taxon>Pentapetalae</taxon>
        <taxon>asterids</taxon>
        <taxon>Ericales</taxon>
        <taxon>Actinidiaceae</taxon>
        <taxon>Actinidia</taxon>
    </lineage>
</organism>
<reference evidence="2 3" key="1">
    <citation type="submission" date="2019-07" db="EMBL/GenBank/DDBJ databases">
        <title>De Novo Assembly of kiwifruit Actinidia rufa.</title>
        <authorList>
            <person name="Sugita-Konishi S."/>
            <person name="Sato K."/>
            <person name="Mori E."/>
            <person name="Abe Y."/>
            <person name="Kisaki G."/>
            <person name="Hamano K."/>
            <person name="Suezawa K."/>
            <person name="Otani M."/>
            <person name="Fukuda T."/>
            <person name="Manabe T."/>
            <person name="Gomi K."/>
            <person name="Tabuchi M."/>
            <person name="Akimitsu K."/>
            <person name="Kataoka I."/>
        </authorList>
    </citation>
    <scope>NUCLEOTIDE SEQUENCE [LARGE SCALE GENOMIC DNA]</scope>
    <source>
        <strain evidence="3">cv. Fuchu</strain>
    </source>
</reference>
<name>A0A7J0EBU8_9ERIC</name>
<proteinExistence type="predicted"/>
<dbReference type="Proteomes" id="UP000585474">
    <property type="component" value="Unassembled WGS sequence"/>
</dbReference>
<dbReference type="EMBL" id="BJWL01000003">
    <property type="protein sequence ID" value="GFY83792.1"/>
    <property type="molecule type" value="Genomic_DNA"/>
</dbReference>
<evidence type="ECO:0000313" key="2">
    <source>
        <dbReference type="EMBL" id="GFY83792.1"/>
    </source>
</evidence>
<evidence type="ECO:0000256" key="1">
    <source>
        <dbReference type="SAM" id="MobiDB-lite"/>
    </source>
</evidence>
<keyword evidence="3" id="KW-1185">Reference proteome</keyword>
<feature type="compositionally biased region" description="Basic and acidic residues" evidence="1">
    <location>
        <begin position="11"/>
        <end position="27"/>
    </location>
</feature>
<comment type="caution">
    <text evidence="2">The sequence shown here is derived from an EMBL/GenBank/DDBJ whole genome shotgun (WGS) entry which is preliminary data.</text>
</comment>
<evidence type="ECO:0000313" key="3">
    <source>
        <dbReference type="Proteomes" id="UP000585474"/>
    </source>
</evidence>
<dbReference type="AlphaFoldDB" id="A0A7J0EBU8"/>
<sequence length="84" mass="9003">MTALLRRTRSIKSDYRSTLDDNQRHADAISLPPFGQPPITIHSNWDGGNLRGADGDKRVPGDGPKGLSTTDKSGGDRAEKADGD</sequence>
<accession>A0A7J0EBU8</accession>
<feature type="compositionally biased region" description="Basic residues" evidence="1">
    <location>
        <begin position="1"/>
        <end position="10"/>
    </location>
</feature>